<dbReference type="InterPro" id="IPR001509">
    <property type="entry name" value="Epimerase_deHydtase"/>
</dbReference>
<reference evidence="4 5" key="1">
    <citation type="submission" date="2020-03" db="EMBL/GenBank/DDBJ databases">
        <title>Hydrogenophaga sp. nov. isolated from cyanobacterial mat.</title>
        <authorList>
            <person name="Thorat V."/>
            <person name="Kirdat K."/>
            <person name="Tiwarekar B."/>
            <person name="Costa E.D."/>
            <person name="Yadav A."/>
        </authorList>
    </citation>
    <scope>NUCLEOTIDE SEQUENCE [LARGE SCALE GENOMIC DNA]</scope>
    <source>
        <strain evidence="4 5">BA0156</strain>
    </source>
</reference>
<comment type="pathway">
    <text evidence="1">Bacterial outer membrane biogenesis; LPS O-antigen biosynthesis.</text>
</comment>
<sequence>MQRILITGAHGFIGKHLAKHLASLGHHVSGLGHGIWPSSEASMWGVADWTNGDVHTANLRALQARNEPDLVFHLAGGSTVGAAIANPREDFFRTVASTVELLEWMRQDLPRARLIAVSSAAIYGAGTLGPISECAAGVPYSPYGHHKRMMEMLCRSYGDSYGLDFRVARLFSVYGPELKKQLLWDMCTRLAAGESPLTLGGTGQEIRDWTHIRDVVAALALIAQNDAPVQADQTFNIGTGTGVPVHEIAQLLIDAWYGNNSGRSGPTPLRFSGQSRAGDPFSLVADPQRLMALGHAWQTPLATGISGYVDWFRHATAR</sequence>
<evidence type="ECO:0000256" key="1">
    <source>
        <dbReference type="ARBA" id="ARBA00005125"/>
    </source>
</evidence>
<dbReference type="RefSeq" id="WP_166229511.1">
    <property type="nucleotide sequence ID" value="NZ_CP049989.1"/>
</dbReference>
<dbReference type="Pfam" id="PF01370">
    <property type="entry name" value="Epimerase"/>
    <property type="match status" value="1"/>
</dbReference>
<dbReference type="Gene3D" id="3.40.50.720">
    <property type="entry name" value="NAD(P)-binding Rossmann-like Domain"/>
    <property type="match status" value="1"/>
</dbReference>
<dbReference type="AlphaFoldDB" id="A0A6G8ILI6"/>
<dbReference type="InterPro" id="IPR036291">
    <property type="entry name" value="NAD(P)-bd_dom_sf"/>
</dbReference>
<organism evidence="4 5">
    <name type="scientific">Hydrogenophaga crocea</name>
    <dbReference type="NCBI Taxonomy" id="2716225"/>
    <lineage>
        <taxon>Bacteria</taxon>
        <taxon>Pseudomonadati</taxon>
        <taxon>Pseudomonadota</taxon>
        <taxon>Betaproteobacteria</taxon>
        <taxon>Burkholderiales</taxon>
        <taxon>Comamonadaceae</taxon>
        <taxon>Hydrogenophaga</taxon>
    </lineage>
</organism>
<dbReference type="KEGG" id="hcz:G9Q37_18345"/>
<dbReference type="EMBL" id="CP049989">
    <property type="protein sequence ID" value="QIM53979.1"/>
    <property type="molecule type" value="Genomic_DNA"/>
</dbReference>
<evidence type="ECO:0000256" key="2">
    <source>
        <dbReference type="ARBA" id="ARBA00007637"/>
    </source>
</evidence>
<keyword evidence="5" id="KW-1185">Reference proteome</keyword>
<feature type="domain" description="NAD-dependent epimerase/dehydratase" evidence="3">
    <location>
        <begin position="4"/>
        <end position="238"/>
    </location>
</feature>
<evidence type="ECO:0000259" key="3">
    <source>
        <dbReference type="Pfam" id="PF01370"/>
    </source>
</evidence>
<protein>
    <submittedName>
        <fullName evidence="4">SDR family oxidoreductase</fullName>
    </submittedName>
</protein>
<dbReference type="CDD" id="cd08946">
    <property type="entry name" value="SDR_e"/>
    <property type="match status" value="1"/>
</dbReference>
<dbReference type="PANTHER" id="PTHR43000">
    <property type="entry name" value="DTDP-D-GLUCOSE 4,6-DEHYDRATASE-RELATED"/>
    <property type="match status" value="1"/>
</dbReference>
<name>A0A6G8ILI6_9BURK</name>
<gene>
    <name evidence="4" type="ORF">G9Q37_18345</name>
</gene>
<comment type="similarity">
    <text evidence="2">Belongs to the NAD(P)-dependent epimerase/dehydratase family.</text>
</comment>
<dbReference type="Proteomes" id="UP000503162">
    <property type="component" value="Chromosome"/>
</dbReference>
<evidence type="ECO:0000313" key="4">
    <source>
        <dbReference type="EMBL" id="QIM53979.1"/>
    </source>
</evidence>
<dbReference type="SUPFAM" id="SSF51735">
    <property type="entry name" value="NAD(P)-binding Rossmann-fold domains"/>
    <property type="match status" value="1"/>
</dbReference>
<accession>A0A6G8ILI6</accession>
<proteinExistence type="inferred from homology"/>
<evidence type="ECO:0000313" key="5">
    <source>
        <dbReference type="Proteomes" id="UP000503162"/>
    </source>
</evidence>